<accession>A0A0M3G8L7</accession>
<organism evidence="3 4">
    <name type="scientific">Haemophilus haemolyticus</name>
    <dbReference type="NCBI Taxonomy" id="726"/>
    <lineage>
        <taxon>Bacteria</taxon>
        <taxon>Pseudomonadati</taxon>
        <taxon>Pseudomonadota</taxon>
        <taxon>Gammaproteobacteria</taxon>
        <taxon>Pasteurellales</taxon>
        <taxon>Pasteurellaceae</taxon>
        <taxon>Haemophilus</taxon>
    </lineage>
</organism>
<keyword evidence="1" id="KW-0732">Signal</keyword>
<feature type="domain" description="DUF8095" evidence="2">
    <location>
        <begin position="31"/>
        <end position="170"/>
    </location>
</feature>
<sequence>MNYKNYISLFCCMLVSLFIPRLSIAEGKSNSVTYVDETDKKAFSSDVSDNDVRHLAQSIELKVYKINEMSSSESIYESPAGICRGFKIKRGVDYTNSTHNYLSPSNRSEYYGGVTGATIYSRKEPLNVSYVPVYSITDKNLSKRIQLQENKTLKEKAVNHVSEGRAVLTDVICK</sequence>
<dbReference type="RefSeq" id="WP_046952743.1">
    <property type="nucleotide sequence ID" value="NZ_CP031238.1"/>
</dbReference>
<protein>
    <recommendedName>
        <fullName evidence="2">DUF8095 domain-containing protein</fullName>
    </recommendedName>
</protein>
<dbReference type="EMBL" id="LCTK01000006">
    <property type="protein sequence ID" value="KKZ59400.1"/>
    <property type="molecule type" value="Genomic_DNA"/>
</dbReference>
<feature type="signal peptide" evidence="1">
    <location>
        <begin position="1"/>
        <end position="25"/>
    </location>
</feature>
<proteinExistence type="predicted"/>
<feature type="chain" id="PRO_5005655330" description="DUF8095 domain-containing protein" evidence="1">
    <location>
        <begin position="26"/>
        <end position="174"/>
    </location>
</feature>
<dbReference type="Proteomes" id="UP000034750">
    <property type="component" value="Unassembled WGS sequence"/>
</dbReference>
<evidence type="ECO:0000313" key="4">
    <source>
        <dbReference type="Proteomes" id="UP000034750"/>
    </source>
</evidence>
<dbReference type="PATRIC" id="fig|726.54.peg.343"/>
<evidence type="ECO:0000256" key="1">
    <source>
        <dbReference type="SAM" id="SignalP"/>
    </source>
</evidence>
<reference evidence="3 4" key="1">
    <citation type="submission" date="2015-05" db="EMBL/GenBank/DDBJ databases">
        <title>Comparative analyses of the lipooligosaccharides from nottypeable Haemophilus influenzae and Haemophilus haemolyticus.</title>
        <authorList>
            <person name="Post D.M.B."/>
            <person name="Ketterer M.R."/>
            <person name="Coffin J.E."/>
            <person name="Reinders L.M."/>
            <person name="Munson R.S.Jr."/>
            <person name="Bair T.B."/>
            <person name="Murphy T.F."/>
            <person name="Foster E."/>
            <person name="Gibson B.W."/>
            <person name="Apicella M.A."/>
        </authorList>
    </citation>
    <scope>NUCLEOTIDE SEQUENCE [LARGE SCALE GENOMIC DNA]</scope>
    <source>
        <strain evidence="3 4">11P18</strain>
    </source>
</reference>
<comment type="caution">
    <text evidence="3">The sequence shown here is derived from an EMBL/GenBank/DDBJ whole genome shotgun (WGS) entry which is preliminary data.</text>
</comment>
<evidence type="ECO:0000313" key="3">
    <source>
        <dbReference type="EMBL" id="KKZ59400.1"/>
    </source>
</evidence>
<gene>
    <name evidence="3" type="ORF">AAX18_01710</name>
</gene>
<dbReference type="AlphaFoldDB" id="A0A0M3G8L7"/>
<dbReference type="InterPro" id="IPR058408">
    <property type="entry name" value="DUF8095"/>
</dbReference>
<evidence type="ECO:0000259" key="2">
    <source>
        <dbReference type="Pfam" id="PF26367"/>
    </source>
</evidence>
<name>A0A0M3G8L7_HAEHA</name>
<dbReference type="Pfam" id="PF26367">
    <property type="entry name" value="DUF8095"/>
    <property type="match status" value="1"/>
</dbReference>